<dbReference type="Proteomes" id="UP000245981">
    <property type="component" value="Unassembled WGS sequence"/>
</dbReference>
<dbReference type="AlphaFoldDB" id="A0A2V2BQ12"/>
<protein>
    <submittedName>
        <fullName evidence="1">Uncharacterized protein</fullName>
    </submittedName>
</protein>
<sequence>MLQQRPAGRGYSRVILPGCTIFYTSKAKPFCPVLTYLQQMPGRITLLQQRPAGRGNSRVILPDAPYSTLLKRNPSVLSLTYLQQIPGRITLLQQRPAARGNSRVILPDAPYSALLKRNPSPSLSVLTGCAYSQPDNKQPSPRSYHAGQTDRYLFSSSAPVSGMTDISSLVFLFLFTDPFYTV</sequence>
<accession>A0A2V2BQ12</accession>
<comment type="caution">
    <text evidence="1">The sequence shown here is derived from an EMBL/GenBank/DDBJ whole genome shotgun (WGS) entry which is preliminary data.</text>
</comment>
<gene>
    <name evidence="1" type="ORF">C7431_103556</name>
</gene>
<name>A0A2V2BQ12_9GAMM</name>
<evidence type="ECO:0000313" key="2">
    <source>
        <dbReference type="Proteomes" id="UP000245981"/>
    </source>
</evidence>
<reference evidence="1 2" key="1">
    <citation type="submission" date="2018-05" db="EMBL/GenBank/DDBJ databases">
        <title>Genomic Encyclopedia of Type Strains, Phase IV (KMG-V): Genome sequencing to study the core and pangenomes of soil and plant-associated prokaryotes.</title>
        <authorList>
            <person name="Whitman W."/>
        </authorList>
    </citation>
    <scope>NUCLEOTIDE SEQUENCE [LARGE SCALE GENOMIC DNA]</scope>
    <source>
        <strain evidence="1 2">PNA 200-10</strain>
    </source>
</reference>
<organism evidence="1 2">
    <name type="scientific">Pantoea allii</name>
    <dbReference type="NCBI Taxonomy" id="574096"/>
    <lineage>
        <taxon>Bacteria</taxon>
        <taxon>Pseudomonadati</taxon>
        <taxon>Pseudomonadota</taxon>
        <taxon>Gammaproteobacteria</taxon>
        <taxon>Enterobacterales</taxon>
        <taxon>Erwiniaceae</taxon>
        <taxon>Pantoea</taxon>
    </lineage>
</organism>
<dbReference type="EMBL" id="QGHF01000003">
    <property type="protein sequence ID" value="PWK98775.1"/>
    <property type="molecule type" value="Genomic_DNA"/>
</dbReference>
<evidence type="ECO:0000313" key="1">
    <source>
        <dbReference type="EMBL" id="PWK98775.1"/>
    </source>
</evidence>
<proteinExistence type="predicted"/>